<comment type="caution">
    <text evidence="6">The sequence shown here is derived from an EMBL/GenBank/DDBJ whole genome shotgun (WGS) entry which is preliminary data.</text>
</comment>
<evidence type="ECO:0000256" key="2">
    <source>
        <dbReference type="ARBA" id="ARBA00022723"/>
    </source>
</evidence>
<dbReference type="SUPFAM" id="SSF50022">
    <property type="entry name" value="ISP domain"/>
    <property type="match status" value="1"/>
</dbReference>
<dbReference type="AlphaFoldDB" id="A0A951PQP4"/>
<evidence type="ECO:0000313" key="7">
    <source>
        <dbReference type="Proteomes" id="UP000753908"/>
    </source>
</evidence>
<sequence length="51" mass="5534">MVCHSQALKKTPLAATIAVTNLVVFRTESNQVAALEDRCAHRNTPLSKGNK</sequence>
<dbReference type="GO" id="GO:0004497">
    <property type="term" value="F:monooxygenase activity"/>
    <property type="evidence" value="ECO:0007669"/>
    <property type="project" value="UniProtKB-ARBA"/>
</dbReference>
<evidence type="ECO:0000256" key="4">
    <source>
        <dbReference type="ARBA" id="ARBA00023014"/>
    </source>
</evidence>
<gene>
    <name evidence="6" type="ORF">KME25_24605</name>
</gene>
<dbReference type="EMBL" id="JAHHIF010000044">
    <property type="protein sequence ID" value="MBW4547594.1"/>
    <property type="molecule type" value="Genomic_DNA"/>
</dbReference>
<feature type="domain" description="Rieske" evidence="5">
    <location>
        <begin position="1"/>
        <end position="51"/>
    </location>
</feature>
<dbReference type="GO" id="GO:0051537">
    <property type="term" value="F:2 iron, 2 sulfur cluster binding"/>
    <property type="evidence" value="ECO:0007669"/>
    <property type="project" value="UniProtKB-KW"/>
</dbReference>
<dbReference type="Gene3D" id="2.102.10.10">
    <property type="entry name" value="Rieske [2Fe-2S] iron-sulphur domain"/>
    <property type="match status" value="1"/>
</dbReference>
<accession>A0A951PQP4</accession>
<dbReference type="GO" id="GO:0046872">
    <property type="term" value="F:metal ion binding"/>
    <property type="evidence" value="ECO:0007669"/>
    <property type="project" value="UniProtKB-KW"/>
</dbReference>
<organism evidence="6 7">
    <name type="scientific">Symplocastrum torsivum CPER-KK1</name>
    <dbReference type="NCBI Taxonomy" id="450513"/>
    <lineage>
        <taxon>Bacteria</taxon>
        <taxon>Bacillati</taxon>
        <taxon>Cyanobacteriota</taxon>
        <taxon>Cyanophyceae</taxon>
        <taxon>Oscillatoriophycideae</taxon>
        <taxon>Oscillatoriales</taxon>
        <taxon>Microcoleaceae</taxon>
        <taxon>Symplocastrum</taxon>
    </lineage>
</organism>
<evidence type="ECO:0000256" key="3">
    <source>
        <dbReference type="ARBA" id="ARBA00023004"/>
    </source>
</evidence>
<dbReference type="Proteomes" id="UP000753908">
    <property type="component" value="Unassembled WGS sequence"/>
</dbReference>
<proteinExistence type="predicted"/>
<keyword evidence="2" id="KW-0479">Metal-binding</keyword>
<evidence type="ECO:0000256" key="1">
    <source>
        <dbReference type="ARBA" id="ARBA00022714"/>
    </source>
</evidence>
<protein>
    <submittedName>
        <fullName evidence="6">Rieske 2Fe-2S domain-containing protein</fullName>
    </submittedName>
</protein>
<dbReference type="GO" id="GO:0016705">
    <property type="term" value="F:oxidoreductase activity, acting on paired donors, with incorporation or reduction of molecular oxygen"/>
    <property type="evidence" value="ECO:0007669"/>
    <property type="project" value="UniProtKB-ARBA"/>
</dbReference>
<dbReference type="PROSITE" id="PS51296">
    <property type="entry name" value="RIESKE"/>
    <property type="match status" value="1"/>
</dbReference>
<name>A0A951PQP4_9CYAN</name>
<dbReference type="InterPro" id="IPR036922">
    <property type="entry name" value="Rieske_2Fe-2S_sf"/>
</dbReference>
<evidence type="ECO:0000259" key="5">
    <source>
        <dbReference type="PROSITE" id="PS51296"/>
    </source>
</evidence>
<keyword evidence="1" id="KW-0001">2Fe-2S</keyword>
<keyword evidence="3" id="KW-0408">Iron</keyword>
<keyword evidence="4" id="KW-0411">Iron-sulfur</keyword>
<reference evidence="6" key="2">
    <citation type="journal article" date="2022" name="Microbiol. Resour. Announc.">
        <title>Metagenome Sequencing to Explore Phylogenomics of Terrestrial Cyanobacteria.</title>
        <authorList>
            <person name="Ward R.D."/>
            <person name="Stajich J.E."/>
            <person name="Johansen J.R."/>
            <person name="Huntemann M."/>
            <person name="Clum A."/>
            <person name="Foster B."/>
            <person name="Foster B."/>
            <person name="Roux S."/>
            <person name="Palaniappan K."/>
            <person name="Varghese N."/>
            <person name="Mukherjee S."/>
            <person name="Reddy T.B.K."/>
            <person name="Daum C."/>
            <person name="Copeland A."/>
            <person name="Chen I.A."/>
            <person name="Ivanova N.N."/>
            <person name="Kyrpides N.C."/>
            <person name="Shapiro N."/>
            <person name="Eloe-Fadrosh E.A."/>
            <person name="Pietrasiak N."/>
        </authorList>
    </citation>
    <scope>NUCLEOTIDE SEQUENCE</scope>
    <source>
        <strain evidence="6">CPER-KK1</strain>
    </source>
</reference>
<evidence type="ECO:0000313" key="6">
    <source>
        <dbReference type="EMBL" id="MBW4547594.1"/>
    </source>
</evidence>
<reference evidence="6" key="1">
    <citation type="submission" date="2021-05" db="EMBL/GenBank/DDBJ databases">
        <authorList>
            <person name="Pietrasiak N."/>
            <person name="Ward R."/>
            <person name="Stajich J.E."/>
            <person name="Kurbessoian T."/>
        </authorList>
    </citation>
    <scope>NUCLEOTIDE SEQUENCE</scope>
    <source>
        <strain evidence="6">CPER-KK1</strain>
    </source>
</reference>
<dbReference type="Pfam" id="PF00355">
    <property type="entry name" value="Rieske"/>
    <property type="match status" value="1"/>
</dbReference>
<dbReference type="InterPro" id="IPR017941">
    <property type="entry name" value="Rieske_2Fe-2S"/>
</dbReference>